<keyword evidence="1" id="KW-0472">Membrane</keyword>
<feature type="transmembrane region" description="Helical" evidence="1">
    <location>
        <begin position="34"/>
        <end position="60"/>
    </location>
</feature>
<dbReference type="Proteomes" id="UP000230251">
    <property type="component" value="Unassembled WGS sequence"/>
</dbReference>
<evidence type="ECO:0000313" key="2">
    <source>
        <dbReference type="EMBL" id="PJC24494.1"/>
    </source>
</evidence>
<evidence type="ECO:0000313" key="3">
    <source>
        <dbReference type="Proteomes" id="UP000230251"/>
    </source>
</evidence>
<organism evidence="2 3">
    <name type="scientific">Candidatus Uhrbacteria bacterium CG_4_9_14_0_2_um_filter_41_50</name>
    <dbReference type="NCBI Taxonomy" id="1975031"/>
    <lineage>
        <taxon>Bacteria</taxon>
        <taxon>Candidatus Uhriibacteriota</taxon>
    </lineage>
</organism>
<reference evidence="3" key="1">
    <citation type="submission" date="2017-09" db="EMBL/GenBank/DDBJ databases">
        <title>Depth-based differentiation of microbial function through sediment-hosted aquifers and enrichment of novel symbionts in the deep terrestrial subsurface.</title>
        <authorList>
            <person name="Probst A.J."/>
            <person name="Ladd B."/>
            <person name="Jarett J.K."/>
            <person name="Geller-Mcgrath D.E."/>
            <person name="Sieber C.M.K."/>
            <person name="Emerson J.B."/>
            <person name="Anantharaman K."/>
            <person name="Thomas B.C."/>
            <person name="Malmstrom R."/>
            <person name="Stieglmeier M."/>
            <person name="Klingl A."/>
            <person name="Woyke T."/>
            <person name="Ryan C.M."/>
            <person name="Banfield J.F."/>
        </authorList>
    </citation>
    <scope>NUCLEOTIDE SEQUENCE [LARGE SCALE GENOMIC DNA]</scope>
</reference>
<dbReference type="AlphaFoldDB" id="A0A2M8EP23"/>
<dbReference type="EMBL" id="PFSI01000036">
    <property type="protein sequence ID" value="PJC24494.1"/>
    <property type="molecule type" value="Genomic_DNA"/>
</dbReference>
<feature type="transmembrane region" description="Helical" evidence="1">
    <location>
        <begin position="7"/>
        <end position="28"/>
    </location>
</feature>
<keyword evidence="1" id="KW-1133">Transmembrane helix</keyword>
<feature type="transmembrane region" description="Helical" evidence="1">
    <location>
        <begin position="102"/>
        <end position="122"/>
    </location>
</feature>
<sequence>MNLKQYLAFLTFGTIVSWFAFVVIIINIDPVTAGVLAFFILYASMFFGLLGLFSCVATFVRAIKSPKQAVEKVMKISLRQGFILAVLIEGALILSSQNKLTWWMLLLIVACVGILEFVFVSFSKDSQD</sequence>
<keyword evidence="1" id="KW-0812">Transmembrane</keyword>
<feature type="transmembrane region" description="Helical" evidence="1">
    <location>
        <begin position="81"/>
        <end position="96"/>
    </location>
</feature>
<protein>
    <submittedName>
        <fullName evidence="2">Uncharacterized protein</fullName>
    </submittedName>
</protein>
<evidence type="ECO:0000256" key="1">
    <source>
        <dbReference type="SAM" id="Phobius"/>
    </source>
</evidence>
<proteinExistence type="predicted"/>
<gene>
    <name evidence="2" type="ORF">CO057_02410</name>
</gene>
<accession>A0A2M8EP23</accession>
<comment type="caution">
    <text evidence="2">The sequence shown here is derived from an EMBL/GenBank/DDBJ whole genome shotgun (WGS) entry which is preliminary data.</text>
</comment>
<name>A0A2M8EP23_9BACT</name>